<organism evidence="3 4">
    <name type="scientific">Umbelopsis vinacea</name>
    <dbReference type="NCBI Taxonomy" id="44442"/>
    <lineage>
        <taxon>Eukaryota</taxon>
        <taxon>Fungi</taxon>
        <taxon>Fungi incertae sedis</taxon>
        <taxon>Mucoromycota</taxon>
        <taxon>Mucoromycotina</taxon>
        <taxon>Umbelopsidomycetes</taxon>
        <taxon>Umbelopsidales</taxon>
        <taxon>Umbelopsidaceae</taxon>
        <taxon>Umbelopsis</taxon>
    </lineage>
</organism>
<feature type="transmembrane region" description="Helical" evidence="2">
    <location>
        <begin position="15"/>
        <end position="35"/>
    </location>
</feature>
<keyword evidence="2" id="KW-1133">Transmembrane helix</keyword>
<comment type="caution">
    <text evidence="3">The sequence shown here is derived from an EMBL/GenBank/DDBJ whole genome shotgun (WGS) entry which is preliminary data.</text>
</comment>
<keyword evidence="2" id="KW-0472">Membrane</keyword>
<keyword evidence="4" id="KW-1185">Reference proteome</keyword>
<proteinExistence type="predicted"/>
<dbReference type="Proteomes" id="UP000612746">
    <property type="component" value="Unassembled WGS sequence"/>
</dbReference>
<reference evidence="3" key="1">
    <citation type="submission" date="2020-12" db="EMBL/GenBank/DDBJ databases">
        <title>Metabolic potential, ecology and presence of endohyphal bacteria is reflected in genomic diversity of Mucoromycotina.</title>
        <authorList>
            <person name="Muszewska A."/>
            <person name="Okrasinska A."/>
            <person name="Steczkiewicz K."/>
            <person name="Drgas O."/>
            <person name="Orlowska M."/>
            <person name="Perlinska-Lenart U."/>
            <person name="Aleksandrzak-Piekarczyk T."/>
            <person name="Szatraj K."/>
            <person name="Zielenkiewicz U."/>
            <person name="Pilsyk S."/>
            <person name="Malc E."/>
            <person name="Mieczkowski P."/>
            <person name="Kruszewska J.S."/>
            <person name="Biernat P."/>
            <person name="Pawlowska J."/>
        </authorList>
    </citation>
    <scope>NUCLEOTIDE SEQUENCE</scope>
    <source>
        <strain evidence="3">WA0000051536</strain>
    </source>
</reference>
<evidence type="ECO:0000256" key="2">
    <source>
        <dbReference type="SAM" id="Phobius"/>
    </source>
</evidence>
<accession>A0A8H7PW84</accession>
<dbReference type="EMBL" id="JAEPRA010000008">
    <property type="protein sequence ID" value="KAG2181769.1"/>
    <property type="molecule type" value="Genomic_DNA"/>
</dbReference>
<evidence type="ECO:0000256" key="1">
    <source>
        <dbReference type="SAM" id="MobiDB-lite"/>
    </source>
</evidence>
<gene>
    <name evidence="3" type="ORF">INT44_008584</name>
</gene>
<name>A0A8H7PW84_9FUNG</name>
<feature type="region of interest" description="Disordered" evidence="1">
    <location>
        <begin position="66"/>
        <end position="102"/>
    </location>
</feature>
<dbReference type="OrthoDB" id="2359716at2759"/>
<protein>
    <submittedName>
        <fullName evidence="3">Uncharacterized protein</fullName>
    </submittedName>
</protein>
<keyword evidence="2" id="KW-0812">Transmembrane</keyword>
<evidence type="ECO:0000313" key="4">
    <source>
        <dbReference type="Proteomes" id="UP000612746"/>
    </source>
</evidence>
<evidence type="ECO:0000313" key="3">
    <source>
        <dbReference type="EMBL" id="KAG2181769.1"/>
    </source>
</evidence>
<sequence length="102" mass="10987">MPAGSSLADIAQKSVVLLLAGSTVYYVVNIGVMVNRRMELKKQGRLDEELNANIKQTMQAKLARKRFGESANVDASGLHSETLTTPTPLPMSEQPGASVDKD</sequence>
<dbReference type="AlphaFoldDB" id="A0A8H7PW84"/>